<sequence length="482" mass="54320">MTDEPQQRGHLTPTHLSKHTAWWRQTTRVMRTNRSQHTCPLVCGVSGVAQEKLHVENDEVNKVLCVRIRLGCVCPRREGRREGGRRNGLWIEEEEEEEEEEDALWWTKIALNNRRRKRKRTGICDVTESRQSGLGPSGPPHVPKKEGHGTHAGVGSAAMPDSSVVLPESVRPPSAGREPLSTQSGPDPSPRSTSVNSLWLAQWPLSPWGSSVTGSRKLRTRRPSEKASPWKPWLLEDVVETLELLQEFARGWSSPAEEQGRVRVSFRTHSARHVDSQIQVIAGVPLPCGVRRTHPRPMPRTVATEYSPPFRLCFWRHSRRCSQSDHSAAHAKHSQPQRQTLGGVDGSDRGEDSQAAVCCRDSRFLATDRRGLRAPTGTAPAVITAIRRIHFTPVGNVSKLFHSQQHALKRRRRGDKPCCFTFDKLYTLYPRRHLDLKIIPTMHPITSSDTRYHVYIVLCTAVTSQCQAVTSGVKFRSQITNR</sequence>
<protein>
    <submittedName>
        <fullName evidence="2">Uncharacterized protein</fullName>
    </submittedName>
</protein>
<accession>A0A5B7DX05</accession>
<evidence type="ECO:0000313" key="2">
    <source>
        <dbReference type="EMBL" id="MPC25835.1"/>
    </source>
</evidence>
<dbReference type="AlphaFoldDB" id="A0A5B7DX05"/>
<feature type="region of interest" description="Disordered" evidence="1">
    <location>
        <begin position="127"/>
        <end position="195"/>
    </location>
</feature>
<feature type="region of interest" description="Disordered" evidence="1">
    <location>
        <begin position="325"/>
        <end position="349"/>
    </location>
</feature>
<proteinExistence type="predicted"/>
<gene>
    <name evidence="2" type="ORF">E2C01_018958</name>
</gene>
<name>A0A5B7DX05_PORTR</name>
<feature type="compositionally biased region" description="Polar residues" evidence="1">
    <location>
        <begin position="180"/>
        <end position="195"/>
    </location>
</feature>
<evidence type="ECO:0000313" key="3">
    <source>
        <dbReference type="Proteomes" id="UP000324222"/>
    </source>
</evidence>
<evidence type="ECO:0000256" key="1">
    <source>
        <dbReference type="SAM" id="MobiDB-lite"/>
    </source>
</evidence>
<organism evidence="2 3">
    <name type="scientific">Portunus trituberculatus</name>
    <name type="common">Swimming crab</name>
    <name type="synonym">Neptunus trituberculatus</name>
    <dbReference type="NCBI Taxonomy" id="210409"/>
    <lineage>
        <taxon>Eukaryota</taxon>
        <taxon>Metazoa</taxon>
        <taxon>Ecdysozoa</taxon>
        <taxon>Arthropoda</taxon>
        <taxon>Crustacea</taxon>
        <taxon>Multicrustacea</taxon>
        <taxon>Malacostraca</taxon>
        <taxon>Eumalacostraca</taxon>
        <taxon>Eucarida</taxon>
        <taxon>Decapoda</taxon>
        <taxon>Pleocyemata</taxon>
        <taxon>Brachyura</taxon>
        <taxon>Eubrachyura</taxon>
        <taxon>Portunoidea</taxon>
        <taxon>Portunidae</taxon>
        <taxon>Portuninae</taxon>
        <taxon>Portunus</taxon>
    </lineage>
</organism>
<keyword evidence="3" id="KW-1185">Reference proteome</keyword>
<comment type="caution">
    <text evidence="2">The sequence shown here is derived from an EMBL/GenBank/DDBJ whole genome shotgun (WGS) entry which is preliminary data.</text>
</comment>
<dbReference type="Proteomes" id="UP000324222">
    <property type="component" value="Unassembled WGS sequence"/>
</dbReference>
<reference evidence="2 3" key="1">
    <citation type="submission" date="2019-05" db="EMBL/GenBank/DDBJ databases">
        <title>Another draft genome of Portunus trituberculatus and its Hox gene families provides insights of decapod evolution.</title>
        <authorList>
            <person name="Jeong J.-H."/>
            <person name="Song I."/>
            <person name="Kim S."/>
            <person name="Choi T."/>
            <person name="Kim D."/>
            <person name="Ryu S."/>
            <person name="Kim W."/>
        </authorList>
    </citation>
    <scope>NUCLEOTIDE SEQUENCE [LARGE SCALE GENOMIC DNA]</scope>
    <source>
        <tissue evidence="2">Muscle</tissue>
    </source>
</reference>
<dbReference type="EMBL" id="VSRR010001516">
    <property type="protein sequence ID" value="MPC25835.1"/>
    <property type="molecule type" value="Genomic_DNA"/>
</dbReference>